<feature type="non-terminal residue" evidence="2">
    <location>
        <position position="83"/>
    </location>
</feature>
<keyword evidence="3" id="KW-1185">Reference proteome</keyword>
<keyword evidence="1" id="KW-0732">Signal</keyword>
<comment type="caution">
    <text evidence="2">The sequence shown here is derived from an EMBL/GenBank/DDBJ whole genome shotgun (WGS) entry which is preliminary data.</text>
</comment>
<feature type="signal peptide" evidence="1">
    <location>
        <begin position="1"/>
        <end position="19"/>
    </location>
</feature>
<reference evidence="2 3" key="1">
    <citation type="journal article" date="2018" name="Nat. Ecol. Evol.">
        <title>Shark genomes provide insights into elasmobranch evolution and the origin of vertebrates.</title>
        <authorList>
            <person name="Hara Y"/>
            <person name="Yamaguchi K"/>
            <person name="Onimaru K"/>
            <person name="Kadota M"/>
            <person name="Koyanagi M"/>
            <person name="Keeley SD"/>
            <person name="Tatsumi K"/>
            <person name="Tanaka K"/>
            <person name="Motone F"/>
            <person name="Kageyama Y"/>
            <person name="Nozu R"/>
            <person name="Adachi N"/>
            <person name="Nishimura O"/>
            <person name="Nakagawa R"/>
            <person name="Tanegashima C"/>
            <person name="Kiyatake I"/>
            <person name="Matsumoto R"/>
            <person name="Murakumo K"/>
            <person name="Nishida K"/>
            <person name="Terakita A"/>
            <person name="Kuratani S"/>
            <person name="Sato K"/>
            <person name="Hyodo S Kuraku.S."/>
        </authorList>
    </citation>
    <scope>NUCLEOTIDE SEQUENCE [LARGE SCALE GENOMIC DNA]</scope>
</reference>
<gene>
    <name evidence="2" type="ORF">scyTo_0022746</name>
</gene>
<proteinExistence type="predicted"/>
<name>A0A401Q6Q3_SCYTO</name>
<evidence type="ECO:0000313" key="2">
    <source>
        <dbReference type="EMBL" id="GCB81033.1"/>
    </source>
</evidence>
<dbReference type="EMBL" id="BFAA01023841">
    <property type="protein sequence ID" value="GCB81033.1"/>
    <property type="molecule type" value="Genomic_DNA"/>
</dbReference>
<organism evidence="2 3">
    <name type="scientific">Scyliorhinus torazame</name>
    <name type="common">Cloudy catshark</name>
    <name type="synonym">Catulus torazame</name>
    <dbReference type="NCBI Taxonomy" id="75743"/>
    <lineage>
        <taxon>Eukaryota</taxon>
        <taxon>Metazoa</taxon>
        <taxon>Chordata</taxon>
        <taxon>Craniata</taxon>
        <taxon>Vertebrata</taxon>
        <taxon>Chondrichthyes</taxon>
        <taxon>Elasmobranchii</taxon>
        <taxon>Galeomorphii</taxon>
        <taxon>Galeoidea</taxon>
        <taxon>Carcharhiniformes</taxon>
        <taxon>Scyliorhinidae</taxon>
        <taxon>Scyliorhinus</taxon>
    </lineage>
</organism>
<accession>A0A401Q6Q3</accession>
<protein>
    <submittedName>
        <fullName evidence="2">Uncharacterized protein</fullName>
    </submittedName>
</protein>
<dbReference type="Proteomes" id="UP000288216">
    <property type="component" value="Unassembled WGS sequence"/>
</dbReference>
<dbReference type="AlphaFoldDB" id="A0A401Q6Q3"/>
<dbReference type="OrthoDB" id="9047765at2759"/>
<sequence>MWKTLSVFFLFKSLSGIHSAPTISGVNPLNIDLPEDAGIHHLLTTITAAVPAGDTLVGGPVIINADPAKYPFDIIPNVTNTWD</sequence>
<feature type="chain" id="PRO_5019087175" evidence="1">
    <location>
        <begin position="20"/>
        <end position="83"/>
    </location>
</feature>
<evidence type="ECO:0000256" key="1">
    <source>
        <dbReference type="SAM" id="SignalP"/>
    </source>
</evidence>
<evidence type="ECO:0000313" key="3">
    <source>
        <dbReference type="Proteomes" id="UP000288216"/>
    </source>
</evidence>